<dbReference type="InterPro" id="IPR038765">
    <property type="entry name" value="Papain-like_cys_pep_sf"/>
</dbReference>
<keyword evidence="1" id="KW-1133">Transmembrane helix</keyword>
<dbReference type="AlphaFoldDB" id="A0A2U8GVG8"/>
<accession>A0A2U8GVG8</accession>
<feature type="transmembrane region" description="Helical" evidence="1">
    <location>
        <begin position="556"/>
        <end position="579"/>
    </location>
</feature>
<gene>
    <name evidence="3" type="ORF">CEW83_00825</name>
</gene>
<evidence type="ECO:0000256" key="1">
    <source>
        <dbReference type="SAM" id="Phobius"/>
    </source>
</evidence>
<dbReference type="InterPro" id="IPR052901">
    <property type="entry name" value="Bact_TGase-like"/>
</dbReference>
<keyword evidence="1" id="KW-0472">Membrane</keyword>
<evidence type="ECO:0000313" key="3">
    <source>
        <dbReference type="EMBL" id="AWI77410.1"/>
    </source>
</evidence>
<name>A0A2U8GVG8_9RHOO</name>
<dbReference type="KEGG" id="acom:CEW83_00825"/>
<feature type="domain" description="Transglutaminase-like" evidence="2">
    <location>
        <begin position="413"/>
        <end position="484"/>
    </location>
</feature>
<evidence type="ECO:0000259" key="2">
    <source>
        <dbReference type="SMART" id="SM00460"/>
    </source>
</evidence>
<dbReference type="Pfam" id="PF13559">
    <property type="entry name" value="DUF4129"/>
    <property type="match status" value="1"/>
</dbReference>
<dbReference type="InterPro" id="IPR025403">
    <property type="entry name" value="TgpA-like_C"/>
</dbReference>
<sequence length="664" mass="72897">MPGAAMFRRRAGTPPHSSAQAALRRDQGAWLLSAAALTLAPHLLTLPLWVSALSVLLLGWRASLLWQGGRTPNTYLILLIAVAAGIGVRVAFGHFFGKDPGLAFLALLLGLKLLETSSMRDIRAAILLCFFLQLGVFFDNQSLPVAGLALCASLLSIGALLSLSDPAAGTRERLRTSALLLAQGLPFMLVLFVLFPRIEGPLWGLPADAHSGMSGLSNTMAPGSISDLSLSEAIAFRADFAGIPPQPAQRYWRGPVLSVFDGTTWRAARHLEGDRPPYEPSGPRLDYRITLEAHNQRWLLALDFPAGSPDGVRYSSTFQAMYRQPLRSRTRLDLVAYPETVVGLNEHAHVLDTALRLPPDSNPRTQALAQQLAAGSTSPEDILARTLARMREIDLTYTLRPPLTGTNGVDAFLFDTRRGFCEHFASAFVFMMRAAGVPARVVTGYQGGEINPVDGSMIVRQSDAHAWAEVWLPQRGWVRVDPTALAAPGRIESGMAGALPAGEVLPLFMRPHLSWLRDLRFRWEAVSNSWNQWVLGYNPERQREFLSRLGLGELSWSTWIGVLGVMAAGLMGLLFAWALRQARAADPLDRAWAAFSARLARRGLNRRPAEGPLDYGRRLAQALPDDAAEITDITTRYANLRYRPPASPEAVRELKRRIRILKLT</sequence>
<organism evidence="3 4">
    <name type="scientific">Parazoarcus communis</name>
    <dbReference type="NCBI Taxonomy" id="41977"/>
    <lineage>
        <taxon>Bacteria</taxon>
        <taxon>Pseudomonadati</taxon>
        <taxon>Pseudomonadota</taxon>
        <taxon>Betaproteobacteria</taxon>
        <taxon>Rhodocyclales</taxon>
        <taxon>Zoogloeaceae</taxon>
        <taxon>Parazoarcus</taxon>
    </lineage>
</organism>
<dbReference type="InterPro" id="IPR002931">
    <property type="entry name" value="Transglutaminase-like"/>
</dbReference>
<reference evidence="3 4" key="1">
    <citation type="submission" date="2017-06" db="EMBL/GenBank/DDBJ databases">
        <title>Azoarcus.</title>
        <authorList>
            <person name="Woo J.-H."/>
            <person name="Kim H.-S."/>
        </authorList>
    </citation>
    <scope>NUCLEOTIDE SEQUENCE [LARGE SCALE GENOMIC DNA]</scope>
    <source>
        <strain evidence="3 4">TSPY31</strain>
    </source>
</reference>
<dbReference type="Pfam" id="PF11992">
    <property type="entry name" value="TgpA_N"/>
    <property type="match status" value="1"/>
</dbReference>
<dbReference type="EMBL" id="CP022187">
    <property type="protein sequence ID" value="AWI77410.1"/>
    <property type="molecule type" value="Genomic_DNA"/>
</dbReference>
<feature type="transmembrane region" description="Helical" evidence="1">
    <location>
        <begin position="144"/>
        <end position="164"/>
    </location>
</feature>
<dbReference type="PANTHER" id="PTHR42736:SF1">
    <property type="entry name" value="PROTEIN-GLUTAMINE GAMMA-GLUTAMYLTRANSFERASE"/>
    <property type="match status" value="1"/>
</dbReference>
<dbReference type="Pfam" id="PF01841">
    <property type="entry name" value="Transglut_core"/>
    <property type="match status" value="1"/>
</dbReference>
<dbReference type="Gene3D" id="3.10.620.30">
    <property type="match status" value="1"/>
</dbReference>
<keyword evidence="4" id="KW-1185">Reference proteome</keyword>
<keyword evidence="1" id="KW-0812">Transmembrane</keyword>
<evidence type="ECO:0000313" key="4">
    <source>
        <dbReference type="Proteomes" id="UP000244930"/>
    </source>
</evidence>
<dbReference type="PANTHER" id="PTHR42736">
    <property type="entry name" value="PROTEIN-GLUTAMINE GAMMA-GLUTAMYLTRANSFERASE"/>
    <property type="match status" value="1"/>
</dbReference>
<proteinExistence type="predicted"/>
<feature type="transmembrane region" description="Helical" evidence="1">
    <location>
        <begin position="29"/>
        <end position="62"/>
    </location>
</feature>
<dbReference type="SUPFAM" id="SSF54001">
    <property type="entry name" value="Cysteine proteinases"/>
    <property type="match status" value="1"/>
</dbReference>
<dbReference type="Proteomes" id="UP000244930">
    <property type="component" value="Chromosome"/>
</dbReference>
<dbReference type="SMART" id="SM00460">
    <property type="entry name" value="TGc"/>
    <property type="match status" value="1"/>
</dbReference>
<feature type="transmembrane region" description="Helical" evidence="1">
    <location>
        <begin position="176"/>
        <end position="195"/>
    </location>
</feature>
<protein>
    <submittedName>
        <fullName evidence="3">Transglutaminase</fullName>
    </submittedName>
</protein>
<dbReference type="InterPro" id="IPR021878">
    <property type="entry name" value="TgpA_N"/>
</dbReference>
<feature type="transmembrane region" description="Helical" evidence="1">
    <location>
        <begin position="74"/>
        <end position="92"/>
    </location>
</feature>